<protein>
    <submittedName>
        <fullName evidence="2">Uncharacterized protein</fullName>
    </submittedName>
</protein>
<dbReference type="Proteomes" id="UP000677054">
    <property type="component" value="Unassembled WGS sequence"/>
</dbReference>
<feature type="compositionally biased region" description="Basic and acidic residues" evidence="1">
    <location>
        <begin position="321"/>
        <end position="330"/>
    </location>
</feature>
<feature type="region of interest" description="Disordered" evidence="1">
    <location>
        <begin position="417"/>
        <end position="469"/>
    </location>
</feature>
<reference evidence="2" key="1">
    <citation type="submission" date="2020-11" db="EMBL/GenBank/DDBJ databases">
        <authorList>
            <person name="Tran Van P."/>
        </authorList>
    </citation>
    <scope>NUCLEOTIDE SEQUENCE</scope>
</reference>
<gene>
    <name evidence="2" type="ORF">DSTB1V02_LOCUS5256</name>
</gene>
<evidence type="ECO:0000313" key="2">
    <source>
        <dbReference type="EMBL" id="CAD7245383.1"/>
    </source>
</evidence>
<keyword evidence="3" id="KW-1185">Reference proteome</keyword>
<feature type="region of interest" description="Disordered" evidence="1">
    <location>
        <begin position="220"/>
        <end position="250"/>
    </location>
</feature>
<evidence type="ECO:0000256" key="1">
    <source>
        <dbReference type="SAM" id="MobiDB-lite"/>
    </source>
</evidence>
<feature type="region of interest" description="Disordered" evidence="1">
    <location>
        <begin position="1"/>
        <end position="30"/>
    </location>
</feature>
<organism evidence="2">
    <name type="scientific">Darwinula stevensoni</name>
    <dbReference type="NCBI Taxonomy" id="69355"/>
    <lineage>
        <taxon>Eukaryota</taxon>
        <taxon>Metazoa</taxon>
        <taxon>Ecdysozoa</taxon>
        <taxon>Arthropoda</taxon>
        <taxon>Crustacea</taxon>
        <taxon>Oligostraca</taxon>
        <taxon>Ostracoda</taxon>
        <taxon>Podocopa</taxon>
        <taxon>Podocopida</taxon>
        <taxon>Darwinulocopina</taxon>
        <taxon>Darwinuloidea</taxon>
        <taxon>Darwinulidae</taxon>
        <taxon>Darwinula</taxon>
    </lineage>
</organism>
<proteinExistence type="predicted"/>
<name>A0A7R8X7S5_9CRUS</name>
<feature type="region of interest" description="Disordered" evidence="1">
    <location>
        <begin position="310"/>
        <end position="361"/>
    </location>
</feature>
<accession>A0A7R8X7S5</accession>
<dbReference type="EMBL" id="CAJPEV010000843">
    <property type="protein sequence ID" value="CAG0889005.1"/>
    <property type="molecule type" value="Genomic_DNA"/>
</dbReference>
<dbReference type="EMBL" id="LR900360">
    <property type="protein sequence ID" value="CAD7245383.1"/>
    <property type="molecule type" value="Genomic_DNA"/>
</dbReference>
<sequence>MEVMETDGVEGSGGEWRGVEGSGRSDKHPQWDEAAWAEERGTEEACNWGRSGYKNPVWMASAESSSCHLVLGCLLINYGKVGSRPTRETEAATRREPKMNLKTGLALLPFALWIQTVVAVTFKDLYRRDGEEMGFVERWMPAVHLADSIVENYLRESPCGSSESGEGVCRKKRDATQVNPIFGPNSRVRGTTPSSFYMYIQYSFTMFGFDIPLPYPPGEKAGIASPGGKEGKATLRRPTRETEAGTRREPKMNLKTGLALLPFALWIQTVVAVTFKDLYRRDGEEDPDAIDGWMPALHFVDSLVENLFQESPCESSEPEEGVCRAKRDANDPDPIPDQSSEPDPAPVPDSGRKLDKGNKKSNPSPYVTYIYYSLPLFSLDLPLPFPPGQLTAFTSPGVKISDYHDFLQKVLSVRTKEQRFADTDTAQSRWADEGPTSSKPSDSRGRSDGCRWPYGNSPVQGKEAEAATRREPKMNLKTGLALLPFALWIQTVVAVTFKDLYRRDGEEMGFVERWMPAVHLADSIVENYLRESPCGSSESGEGVCRKKRDATQANPIFGPNSRVRGTTPSSFYMYIQYSFTMFGFDIPLPYPPGEKAGIASPRDKEVAN</sequence>
<feature type="compositionally biased region" description="Basic and acidic residues" evidence="1">
    <location>
        <begin position="229"/>
        <end position="250"/>
    </location>
</feature>
<dbReference type="AlphaFoldDB" id="A0A7R8X7S5"/>
<evidence type="ECO:0000313" key="3">
    <source>
        <dbReference type="Proteomes" id="UP000677054"/>
    </source>
</evidence>